<evidence type="ECO:0000256" key="1">
    <source>
        <dbReference type="SAM" id="Coils"/>
    </source>
</evidence>
<keyword evidence="1" id="KW-0175">Coiled coil</keyword>
<organism evidence="2">
    <name type="scientific">Spongospora subterranea</name>
    <dbReference type="NCBI Taxonomy" id="70186"/>
    <lineage>
        <taxon>Eukaryota</taxon>
        <taxon>Sar</taxon>
        <taxon>Rhizaria</taxon>
        <taxon>Endomyxa</taxon>
        <taxon>Phytomyxea</taxon>
        <taxon>Plasmodiophorida</taxon>
        <taxon>Plasmodiophoridae</taxon>
        <taxon>Spongospora</taxon>
    </lineage>
</organism>
<protein>
    <submittedName>
        <fullName evidence="2">Uncharacterized protein</fullName>
    </submittedName>
</protein>
<reference evidence="2" key="1">
    <citation type="submission" date="2015-04" db="EMBL/GenBank/DDBJ databases">
        <title>The genome sequence of the plant pathogenic Rhizarian Plasmodiophora brassicae reveals insights in its biotrophic life cycle and the origin of chitin synthesis.</title>
        <authorList>
            <person name="Schwelm A."/>
            <person name="Fogelqvist J."/>
            <person name="Knaust A."/>
            <person name="Julke S."/>
            <person name="Lilja T."/>
            <person name="Dhandapani V."/>
            <person name="Bonilla-Rosso G."/>
            <person name="Karlsson M."/>
            <person name="Shevchenko A."/>
            <person name="Choi S.R."/>
            <person name="Kim H.G."/>
            <person name="Park J.Y."/>
            <person name="Lim Y.P."/>
            <person name="Ludwig-Muller J."/>
            <person name="Dixelius C."/>
        </authorList>
    </citation>
    <scope>NUCLEOTIDE SEQUENCE</scope>
    <source>
        <tissue evidence="2">Potato root galls</tissue>
    </source>
</reference>
<dbReference type="EMBL" id="HACM01003760">
    <property type="protein sequence ID" value="CRZ04202.1"/>
    <property type="molecule type" value="Transcribed_RNA"/>
</dbReference>
<proteinExistence type="predicted"/>
<evidence type="ECO:0000313" key="2">
    <source>
        <dbReference type="EMBL" id="CRZ04202.1"/>
    </source>
</evidence>
<sequence length="136" mass="15457">MATIMPVSGNDYNDRIAEYQIRVETVINALRKQLSQAIDHIRNSSESQLMLQERNIERLSQAAALMESRDSEQLGVAKASLAQLSSELSKSREQLHQQRTDALAAEKRRVIDDEEKRIADIKALAVIKRERDQLSI</sequence>
<dbReference type="AlphaFoldDB" id="A0A0H5QRF5"/>
<accession>A0A0H5QRF5</accession>
<name>A0A0H5QRF5_9EUKA</name>
<feature type="non-terminal residue" evidence="2">
    <location>
        <position position="136"/>
    </location>
</feature>
<feature type="coiled-coil region" evidence="1">
    <location>
        <begin position="42"/>
        <end position="124"/>
    </location>
</feature>